<comment type="caution">
    <text evidence="4">The sequence shown here is derived from an EMBL/GenBank/DDBJ whole genome shotgun (WGS) entry which is preliminary data.</text>
</comment>
<dbReference type="Pfam" id="PF13374">
    <property type="entry name" value="TPR_10"/>
    <property type="match status" value="2"/>
</dbReference>
<evidence type="ECO:0000313" key="4">
    <source>
        <dbReference type="EMBL" id="KUM90645.1"/>
    </source>
</evidence>
<protein>
    <submittedName>
        <fullName evidence="4">ATP synthase</fullName>
    </submittedName>
</protein>
<dbReference type="SUPFAM" id="SSF52540">
    <property type="entry name" value="P-loop containing nucleoside triphosphate hydrolases"/>
    <property type="match status" value="2"/>
</dbReference>
<dbReference type="InterPro" id="IPR002182">
    <property type="entry name" value="NB-ARC"/>
</dbReference>
<dbReference type="InterPro" id="IPR053137">
    <property type="entry name" value="NLR-like"/>
</dbReference>
<dbReference type="Pfam" id="PF13676">
    <property type="entry name" value="TIR_2"/>
    <property type="match status" value="1"/>
</dbReference>
<proteinExistence type="predicted"/>
<accession>A0A101NCJ5</accession>
<dbReference type="NCBIfam" id="NF047398">
    <property type="entry name" value="AAA_KGGVGR"/>
    <property type="match status" value="1"/>
</dbReference>
<dbReference type="RefSeq" id="WP_031036949.1">
    <property type="nucleotide sequence ID" value="NZ_JBEYZI010000038.1"/>
</dbReference>
<sequence>MSGEGNGRIVTFYSYKGGTGRTMALANAAWILASGGQRVLAVDWDLDAPGLDRFLHPFLDQEQLRTKAGVLNLFSSFSQAVTERLHLQKQQAAAVDEGHPGEEEAAWVAEQARFNHCVIPVNWQFPGRGQLDFISAGAQNSQYLAAFSQFNWMPFWDGWHGPRLLQALREELCQHYDYVLVDSRTGLNDVSDICTVMLPHVLVVCFTPSSQGIDGAHAVASKIDGIYGYRNIRIVPVLTRVEDANGEADRLEATRQQVRSRFAETLRRHHSDRDPLDYWGKAEIPYRPSYAYEEMLAPFRDAPGSHSSMLAACERLTGIISDGEVTSLTRIDEGVRQHQLELYKRQRPLGNSDVYLSFVPEDRTWADWIAHVLRTTGFRVHLAPSGTVPGRLVKDETEQGVDSAFQTVAVLSNAYLRSDQARTVWEKIASIDSLGSRRSLIPVKVDDVRVSAPYSERQAADLVACGADEAQAAEALLRALDAATPSGVHPATTDGDGPRYPGAEPPVWLVPLRTTAFTGRAGMMEDLREQLRRGSGTVLLRGMGGAGKTLLAQEFAHRFRGDYDVVWHIQADQRNLAVEQYAWLAPKIGVQERKNPTDTAAAVRDALRRGLPYHRWLLILDNAEGPESLTDLLVSGGSGHVIVTSQRSEGWDRHAEIVEVGVFDRGESITHLRNRLPECTVEEADAVAEALGDLPLAVEQAAAALKESGIGTEEYVSQLQNQPAADTEGISPDDQLLDVSQAWRVAIAQLSKNYPPAVQLLRLASWFSPEPISFDLLQSTEISRALRGGSAVLDSTQMISRGFQELNRYSLAKVDRRSQSLQVHRLVQMSVRASMTEEDQRATSEAVYRTLVAARPEKDDPEDHHTWERYRIIWPHLGTPWALSTRTSGIRKLIVDRVRQLRRRGELKQALDLSRRVLTEWSKPQNGGRDERWALHMEFQIANILRAQGRYTESLAIDQDVLRRQRETLKDEDDLHILMTAGSNAADLRGLGRFTDALAYDRQTRRKFIELYGDDHQRSLLASSNLAVSLRLSGQYYEALELDQSTLETRESIFGTNHTNTIESAINHGRDLCDCGEYDKAVRQLRSTYKLCLEDPGYGESSPITHNAAKALTVSLRRAGLAAEAEELTRRVLEAMGDEEGRASPERLLLELSLAGDLAAQGRAQEAADLARMVLAGCQRPEGFGELHPHTIACMTNYAVYLYAAGEAAVSLTCAEQAAAAFESIFGEDHLFGVMCRVNVANAQASLGNRAAARTLYEEAYDRLRESLKPDHPATLVCSANMAILLDELHEETVADAKRQETLGAMTRRLGADHPYTVALREWNRSGLELDPHPI</sequence>
<dbReference type="PANTHER" id="PTHR46082:SF6">
    <property type="entry name" value="AAA+ ATPASE DOMAIN-CONTAINING PROTEIN-RELATED"/>
    <property type="match status" value="1"/>
</dbReference>
<dbReference type="PANTHER" id="PTHR46082">
    <property type="entry name" value="ATP/GTP-BINDING PROTEIN-RELATED"/>
    <property type="match status" value="1"/>
</dbReference>
<feature type="region of interest" description="Disordered" evidence="2">
    <location>
        <begin position="485"/>
        <end position="505"/>
    </location>
</feature>
<evidence type="ECO:0000256" key="2">
    <source>
        <dbReference type="SAM" id="MobiDB-lite"/>
    </source>
</evidence>
<dbReference type="PROSITE" id="PS50104">
    <property type="entry name" value="TIR"/>
    <property type="match status" value="1"/>
</dbReference>
<evidence type="ECO:0000313" key="5">
    <source>
        <dbReference type="Proteomes" id="UP000053039"/>
    </source>
</evidence>
<dbReference type="InterPro" id="IPR035897">
    <property type="entry name" value="Toll_tir_struct_dom_sf"/>
</dbReference>
<gene>
    <name evidence="4" type="ORF">AQI94_02265</name>
</gene>
<dbReference type="NCBIfam" id="NF040586">
    <property type="entry name" value="FxSxx_TPR"/>
    <property type="match status" value="1"/>
</dbReference>
<name>A0A101NCJ5_9ACTN</name>
<dbReference type="Gene3D" id="3.40.50.300">
    <property type="entry name" value="P-loop containing nucleotide triphosphate hydrolases"/>
    <property type="match status" value="2"/>
</dbReference>
<dbReference type="GO" id="GO:0007165">
    <property type="term" value="P:signal transduction"/>
    <property type="evidence" value="ECO:0007669"/>
    <property type="project" value="InterPro"/>
</dbReference>
<feature type="domain" description="TIR" evidence="3">
    <location>
        <begin position="350"/>
        <end position="484"/>
    </location>
</feature>
<dbReference type="OrthoDB" id="580767at2"/>
<reference evidence="4 5" key="1">
    <citation type="submission" date="2015-10" db="EMBL/GenBank/DDBJ databases">
        <title>Draft genome sequence of Streptomyces pseudovenezuelae DSM 40212, type strain for the species Streptomyces pseudovenezuelae.</title>
        <authorList>
            <person name="Ruckert C."/>
            <person name="Winkler A."/>
            <person name="Kalinowski J."/>
            <person name="Kampfer P."/>
            <person name="Glaeser S."/>
        </authorList>
    </citation>
    <scope>NUCLEOTIDE SEQUENCE [LARGE SCALE GENOMIC DNA]</scope>
    <source>
        <strain evidence="4 5">DSM 40212</strain>
    </source>
</reference>
<keyword evidence="1" id="KW-0175">Coiled coil</keyword>
<dbReference type="Pfam" id="PF00931">
    <property type="entry name" value="NB-ARC"/>
    <property type="match status" value="1"/>
</dbReference>
<evidence type="ECO:0000256" key="1">
    <source>
        <dbReference type="SAM" id="Coils"/>
    </source>
</evidence>
<dbReference type="InterPro" id="IPR011990">
    <property type="entry name" value="TPR-like_helical_dom_sf"/>
</dbReference>
<dbReference type="GO" id="GO:0043531">
    <property type="term" value="F:ADP binding"/>
    <property type="evidence" value="ECO:0007669"/>
    <property type="project" value="InterPro"/>
</dbReference>
<organism evidence="4 5">
    <name type="scientific">Streptomyces pseudovenezuelae</name>
    <dbReference type="NCBI Taxonomy" id="67350"/>
    <lineage>
        <taxon>Bacteria</taxon>
        <taxon>Bacillati</taxon>
        <taxon>Actinomycetota</taxon>
        <taxon>Actinomycetes</taxon>
        <taxon>Kitasatosporales</taxon>
        <taxon>Streptomycetaceae</taxon>
        <taxon>Streptomyces</taxon>
        <taxon>Streptomyces aurantiacus group</taxon>
    </lineage>
</organism>
<feature type="coiled-coil region" evidence="1">
    <location>
        <begin position="241"/>
        <end position="268"/>
    </location>
</feature>
<dbReference type="Pfam" id="PF13424">
    <property type="entry name" value="TPR_12"/>
    <property type="match status" value="2"/>
</dbReference>
<dbReference type="Proteomes" id="UP000053039">
    <property type="component" value="Unassembled WGS sequence"/>
</dbReference>
<dbReference type="EMBL" id="LMWM01000003">
    <property type="protein sequence ID" value="KUM90645.1"/>
    <property type="molecule type" value="Genomic_DNA"/>
</dbReference>
<dbReference type="SUPFAM" id="SSF48452">
    <property type="entry name" value="TPR-like"/>
    <property type="match status" value="2"/>
</dbReference>
<dbReference type="InterPro" id="IPR056681">
    <property type="entry name" value="DUF7779"/>
</dbReference>
<dbReference type="Gene3D" id="3.40.50.10140">
    <property type="entry name" value="Toll/interleukin-1 receptor homology (TIR) domain"/>
    <property type="match status" value="1"/>
</dbReference>
<dbReference type="InterPro" id="IPR027417">
    <property type="entry name" value="P-loop_NTPase"/>
</dbReference>
<dbReference type="Gene3D" id="1.25.40.10">
    <property type="entry name" value="Tetratricopeptide repeat domain"/>
    <property type="match status" value="2"/>
</dbReference>
<dbReference type="SUPFAM" id="SSF52200">
    <property type="entry name" value="Toll/Interleukin receptor TIR domain"/>
    <property type="match status" value="1"/>
</dbReference>
<dbReference type="Pfam" id="PF25000">
    <property type="entry name" value="DUF7779"/>
    <property type="match status" value="1"/>
</dbReference>
<dbReference type="InterPro" id="IPR000157">
    <property type="entry name" value="TIR_dom"/>
</dbReference>
<evidence type="ECO:0000259" key="3">
    <source>
        <dbReference type="PROSITE" id="PS50104"/>
    </source>
</evidence>